<evidence type="ECO:0000313" key="1">
    <source>
        <dbReference type="EMBL" id="GAA5192554.1"/>
    </source>
</evidence>
<keyword evidence="2" id="KW-1185">Reference proteome</keyword>
<name>A0ABP9S8L7_9ACTN</name>
<gene>
    <name evidence="1" type="ORF">GCM10023322_52430</name>
</gene>
<sequence length="160" mass="18585">MADLQWDGVKEWFDPSTNGTLPDVIVQDTTLTDWETLLRLIRSESWRSEYEFRDQVHPMPASAAELFVPDPEGWLRTLRIWPDPDMEWIVRPSLPEEIDSDVSLHEIQGQERLNVFCQFLRKLGIALSKRILVYAEGAYDGYPPMMAYEVAADRVVFLRA</sequence>
<accession>A0ABP9S8L7</accession>
<evidence type="ECO:0000313" key="2">
    <source>
        <dbReference type="Proteomes" id="UP001501570"/>
    </source>
</evidence>
<dbReference type="RefSeq" id="WP_345633921.1">
    <property type="nucleotide sequence ID" value="NZ_BAABJQ010000017.1"/>
</dbReference>
<dbReference type="EMBL" id="BAABJQ010000017">
    <property type="protein sequence ID" value="GAA5192554.1"/>
    <property type="molecule type" value="Genomic_DNA"/>
</dbReference>
<protein>
    <submittedName>
        <fullName evidence="1">Uncharacterized protein</fullName>
    </submittedName>
</protein>
<proteinExistence type="predicted"/>
<comment type="caution">
    <text evidence="1">The sequence shown here is derived from an EMBL/GenBank/DDBJ whole genome shotgun (WGS) entry which is preliminary data.</text>
</comment>
<organism evidence="1 2">
    <name type="scientific">Rugosimonospora acidiphila</name>
    <dbReference type="NCBI Taxonomy" id="556531"/>
    <lineage>
        <taxon>Bacteria</taxon>
        <taxon>Bacillati</taxon>
        <taxon>Actinomycetota</taxon>
        <taxon>Actinomycetes</taxon>
        <taxon>Micromonosporales</taxon>
        <taxon>Micromonosporaceae</taxon>
        <taxon>Rugosimonospora</taxon>
    </lineage>
</organism>
<dbReference type="Proteomes" id="UP001501570">
    <property type="component" value="Unassembled WGS sequence"/>
</dbReference>
<reference evidence="2" key="1">
    <citation type="journal article" date="2019" name="Int. J. Syst. Evol. Microbiol.">
        <title>The Global Catalogue of Microorganisms (GCM) 10K type strain sequencing project: providing services to taxonomists for standard genome sequencing and annotation.</title>
        <authorList>
            <consortium name="The Broad Institute Genomics Platform"/>
            <consortium name="The Broad Institute Genome Sequencing Center for Infectious Disease"/>
            <person name="Wu L."/>
            <person name="Ma J."/>
        </authorList>
    </citation>
    <scope>NUCLEOTIDE SEQUENCE [LARGE SCALE GENOMIC DNA]</scope>
    <source>
        <strain evidence="2">JCM 18304</strain>
    </source>
</reference>